<accession>A0A0D6PXL3</accession>
<dbReference type="InterPro" id="IPR002563">
    <property type="entry name" value="Flavin_Rdtase-like_dom"/>
</dbReference>
<dbReference type="AlphaFoldDB" id="A0A0D6PXL3"/>
<dbReference type="EMBL" id="BANI01000016">
    <property type="protein sequence ID" value="GAN95231.1"/>
    <property type="molecule type" value="Genomic_DNA"/>
</dbReference>
<dbReference type="PANTHER" id="PTHR30466:SF1">
    <property type="entry name" value="FMN REDUCTASE (NADH) RUTF"/>
    <property type="match status" value="1"/>
</dbReference>
<organism evidence="3 4">
    <name type="scientific">Komagataeibacter europaeus NBRC 3261</name>
    <dbReference type="NCBI Taxonomy" id="1234669"/>
    <lineage>
        <taxon>Bacteria</taxon>
        <taxon>Pseudomonadati</taxon>
        <taxon>Pseudomonadota</taxon>
        <taxon>Alphaproteobacteria</taxon>
        <taxon>Acetobacterales</taxon>
        <taxon>Acetobacteraceae</taxon>
        <taxon>Komagataeibacter</taxon>
    </lineage>
</organism>
<sequence length="178" mass="18729">MSTQASVSQHGQGTSERDLFVAAMGHVAAPVAVITTDGPAGRFGITVSSVTSASADPPMMMACINRRSPAFAAIIENGCFVINMLSHDHVGVAENFAGRAGAFPAFDFGCAAWKPGRAGGWLLDGALASFDCTLEQSVDVGTHGVIIGGVRHTYLRPAKTLLHFRRAFHRPEPVLHNS</sequence>
<dbReference type="GO" id="GO:0042602">
    <property type="term" value="F:riboflavin reductase (NADPH) activity"/>
    <property type="evidence" value="ECO:0007669"/>
    <property type="project" value="TreeGrafter"/>
</dbReference>
<dbReference type="InterPro" id="IPR012349">
    <property type="entry name" value="Split_barrel_FMN-bd"/>
</dbReference>
<reference evidence="3 4" key="1">
    <citation type="submission" date="2012-11" db="EMBL/GenBank/DDBJ databases">
        <title>Whole genome sequence of Gluconacetobacter europaeus NBRC3261.</title>
        <authorList>
            <person name="Azuma Y."/>
            <person name="Higashiura N."/>
            <person name="Hirakawa H."/>
            <person name="Matsushita K."/>
        </authorList>
    </citation>
    <scope>NUCLEOTIDE SEQUENCE [LARGE SCALE GENOMIC DNA]</scope>
    <source>
        <strain evidence="3 4">NBRC 3261</strain>
    </source>
</reference>
<keyword evidence="1" id="KW-0560">Oxidoreductase</keyword>
<comment type="caution">
    <text evidence="3">The sequence shown here is derived from an EMBL/GenBank/DDBJ whole genome shotgun (WGS) entry which is preliminary data.</text>
</comment>
<gene>
    <name evidence="3" type="ORF">Geu3261_0016_003</name>
</gene>
<dbReference type="Proteomes" id="UP000032675">
    <property type="component" value="Unassembled WGS sequence"/>
</dbReference>
<dbReference type="GO" id="GO:0006208">
    <property type="term" value="P:pyrimidine nucleobase catabolic process"/>
    <property type="evidence" value="ECO:0007669"/>
    <property type="project" value="TreeGrafter"/>
</dbReference>
<evidence type="ECO:0000256" key="1">
    <source>
        <dbReference type="ARBA" id="ARBA00023002"/>
    </source>
</evidence>
<protein>
    <submittedName>
        <fullName evidence="3">Flavin mononucleotide (FMN) reductase</fullName>
    </submittedName>
</protein>
<dbReference type="SUPFAM" id="SSF50475">
    <property type="entry name" value="FMN-binding split barrel"/>
    <property type="match status" value="1"/>
</dbReference>
<evidence type="ECO:0000313" key="3">
    <source>
        <dbReference type="EMBL" id="GAN95231.1"/>
    </source>
</evidence>
<dbReference type="GO" id="GO:0010181">
    <property type="term" value="F:FMN binding"/>
    <property type="evidence" value="ECO:0007669"/>
    <property type="project" value="InterPro"/>
</dbReference>
<dbReference type="RefSeq" id="WP_048849652.1">
    <property type="nucleotide sequence ID" value="NZ_BANI01000016.1"/>
</dbReference>
<dbReference type="SMART" id="SM00903">
    <property type="entry name" value="Flavin_Reduct"/>
    <property type="match status" value="1"/>
</dbReference>
<proteinExistence type="predicted"/>
<evidence type="ECO:0000313" key="4">
    <source>
        <dbReference type="Proteomes" id="UP000032675"/>
    </source>
</evidence>
<dbReference type="InterPro" id="IPR050268">
    <property type="entry name" value="NADH-dep_flavin_reductase"/>
</dbReference>
<feature type="domain" description="Flavin reductase like" evidence="2">
    <location>
        <begin position="24"/>
        <end position="170"/>
    </location>
</feature>
<name>A0A0D6PXL3_KOMEU</name>
<dbReference type="PANTHER" id="PTHR30466">
    <property type="entry name" value="FLAVIN REDUCTASE"/>
    <property type="match status" value="1"/>
</dbReference>
<dbReference type="Gene3D" id="2.30.110.10">
    <property type="entry name" value="Electron Transport, Fmn-binding Protein, Chain A"/>
    <property type="match status" value="1"/>
</dbReference>
<dbReference type="Pfam" id="PF01613">
    <property type="entry name" value="Flavin_Reduct"/>
    <property type="match status" value="1"/>
</dbReference>
<evidence type="ECO:0000259" key="2">
    <source>
        <dbReference type="SMART" id="SM00903"/>
    </source>
</evidence>